<gene>
    <name evidence="1" type="ORF">NVIE_021490</name>
</gene>
<keyword evidence="2" id="KW-1185">Reference proteome</keyword>
<dbReference type="HOGENOM" id="CLU_2032938_0_0_2"/>
<dbReference type="KEGG" id="nvn:NVIE_021490"/>
<organism evidence="1 2">
    <name type="scientific">Nitrososphaera viennensis EN76</name>
    <dbReference type="NCBI Taxonomy" id="926571"/>
    <lineage>
        <taxon>Archaea</taxon>
        <taxon>Nitrososphaerota</taxon>
        <taxon>Nitrososphaeria</taxon>
        <taxon>Nitrososphaerales</taxon>
        <taxon>Nitrososphaeraceae</taxon>
        <taxon>Nitrososphaera</taxon>
    </lineage>
</organism>
<protein>
    <submittedName>
        <fullName evidence="1">Uncharacterized protein</fullName>
    </submittedName>
</protein>
<dbReference type="EMBL" id="CP007536">
    <property type="protein sequence ID" value="AIC16414.1"/>
    <property type="molecule type" value="Genomic_DNA"/>
</dbReference>
<dbReference type="RefSeq" id="WP_075055171.1">
    <property type="nucleotide sequence ID" value="NZ_CP007536.1"/>
</dbReference>
<proteinExistence type="predicted"/>
<sequence length="121" mass="14045">MNFDTIDRHIQELTAIKNYDMVVAAGEKVLEENDKLKKKIEELEKKTYADMLNEIDQIIREMLKEEPSLSKEVIESGILERIEELVAIHHFRRSNIPLIVEGVIDMVSERLAPVEKNEDAK</sequence>
<dbReference type="STRING" id="926571.NVIE_021490"/>
<dbReference type="AlphaFoldDB" id="A0A060HIN9"/>
<reference evidence="1 2" key="1">
    <citation type="journal article" date="2014" name="Int. J. Syst. Evol. Microbiol.">
        <title>Nitrososphaera viennensis gen. nov., sp. nov., an aerobic and mesophilic, ammonia-oxidizing archaeon from soil and a member of the archaeal phylum Thaumarchaeota.</title>
        <authorList>
            <person name="Stieglmeier M."/>
            <person name="Klingl A."/>
            <person name="Alves R.J."/>
            <person name="Rittmann S.K."/>
            <person name="Melcher M."/>
            <person name="Leisch N."/>
            <person name="Schleper C."/>
        </authorList>
    </citation>
    <scope>NUCLEOTIDE SEQUENCE [LARGE SCALE GENOMIC DNA]</scope>
    <source>
        <strain evidence="1">EN76</strain>
    </source>
</reference>
<dbReference type="GeneID" id="74947391"/>
<evidence type="ECO:0000313" key="2">
    <source>
        <dbReference type="Proteomes" id="UP000027093"/>
    </source>
</evidence>
<evidence type="ECO:0000313" key="1">
    <source>
        <dbReference type="EMBL" id="AIC16414.1"/>
    </source>
</evidence>
<dbReference type="Proteomes" id="UP000027093">
    <property type="component" value="Chromosome"/>
</dbReference>
<name>A0A060HIN9_9ARCH</name>
<accession>A0A060HIN9</accession>